<dbReference type="RefSeq" id="WP_110520651.1">
    <property type="nucleotide sequence ID" value="NZ_PDOF01000002.1"/>
</dbReference>
<feature type="region of interest" description="Disordered" evidence="5">
    <location>
        <begin position="291"/>
        <end position="317"/>
    </location>
</feature>
<dbReference type="OrthoDB" id="27330at2"/>
<feature type="compositionally biased region" description="Basic and acidic residues" evidence="5">
    <location>
        <begin position="291"/>
        <end position="301"/>
    </location>
</feature>
<keyword evidence="4" id="KW-1133">Transmembrane helix</keyword>
<evidence type="ECO:0000259" key="6">
    <source>
        <dbReference type="Pfam" id="PF03816"/>
    </source>
</evidence>
<dbReference type="AlphaFoldDB" id="A0A2W0H4F2"/>
<dbReference type="GO" id="GO:0071555">
    <property type="term" value="P:cell wall organization"/>
    <property type="evidence" value="ECO:0007669"/>
    <property type="project" value="UniProtKB-KW"/>
</dbReference>
<organism evidence="7 8">
    <name type="scientific">Alteribacter lacisalsi</name>
    <dbReference type="NCBI Taxonomy" id="2045244"/>
    <lineage>
        <taxon>Bacteria</taxon>
        <taxon>Bacillati</taxon>
        <taxon>Bacillota</taxon>
        <taxon>Bacilli</taxon>
        <taxon>Bacillales</taxon>
        <taxon>Bacillaceae</taxon>
        <taxon>Alteribacter</taxon>
    </lineage>
</organism>
<evidence type="ECO:0000313" key="8">
    <source>
        <dbReference type="Proteomes" id="UP000248066"/>
    </source>
</evidence>
<sequence length="317" mass="35351">MKKFLLITGGVMLLLILAAGGYGYYLYDSVQETVDSQMHVELERNESSGREGEVNMDEFEPVSFLLIGVDSEGVQEGLSDTMIVVTVNPDEDSMRMVSLPRDTRVEIPGYDMMDKINHAYGFGGPELAIATVENYLDIPLDYFMTVNMDGFEEMVDSVGGVTVENPFAFDQNSIDFEEGELDLNGKEALAYVRMRSEDPRGDMGRNERQRQVVNALVDEGAQFSSITRVESILDAVGSNVVTNLDFAKMRKLFDNYASARHNQDTLEIEGSGETIDGIWYLQVPDEERERVSSELRAHLELDDAENDGVAASSEEDE</sequence>
<proteinExistence type="inferred from homology"/>
<protein>
    <submittedName>
        <fullName evidence="7">LytR family transcriptional regulator</fullName>
    </submittedName>
</protein>
<evidence type="ECO:0000256" key="5">
    <source>
        <dbReference type="SAM" id="MobiDB-lite"/>
    </source>
</evidence>
<dbReference type="NCBIfam" id="TIGR00350">
    <property type="entry name" value="lytR_cpsA_psr"/>
    <property type="match status" value="1"/>
</dbReference>
<accession>A0A2W0H4F2</accession>
<dbReference type="Proteomes" id="UP000248066">
    <property type="component" value="Unassembled WGS sequence"/>
</dbReference>
<name>A0A2W0H4F2_9BACI</name>
<gene>
    <name evidence="7" type="ORF">CR205_13545</name>
</gene>
<dbReference type="Gene3D" id="3.40.630.190">
    <property type="entry name" value="LCP protein"/>
    <property type="match status" value="1"/>
</dbReference>
<comment type="similarity">
    <text evidence="1">Belongs to the LytR/CpsA/Psr (LCP) family.</text>
</comment>
<evidence type="ECO:0000256" key="1">
    <source>
        <dbReference type="ARBA" id="ARBA00006068"/>
    </source>
</evidence>
<dbReference type="InterPro" id="IPR004474">
    <property type="entry name" value="LytR_CpsA_psr"/>
</dbReference>
<dbReference type="InterPro" id="IPR050922">
    <property type="entry name" value="LytR/CpsA/Psr_CW_biosynth"/>
</dbReference>
<dbReference type="PANTHER" id="PTHR33392">
    <property type="entry name" value="POLYISOPRENYL-TEICHOIC ACID--PEPTIDOGLYCAN TEICHOIC ACID TRANSFERASE TAGU"/>
    <property type="match status" value="1"/>
</dbReference>
<evidence type="ECO:0000256" key="4">
    <source>
        <dbReference type="ARBA" id="ARBA00022989"/>
    </source>
</evidence>
<comment type="caution">
    <text evidence="7">The sequence shown here is derived from an EMBL/GenBank/DDBJ whole genome shotgun (WGS) entry which is preliminary data.</text>
</comment>
<feature type="domain" description="Cell envelope-related transcriptional attenuator" evidence="6">
    <location>
        <begin position="79"/>
        <end position="219"/>
    </location>
</feature>
<keyword evidence="4" id="KW-0472">Membrane</keyword>
<evidence type="ECO:0000256" key="3">
    <source>
        <dbReference type="ARBA" id="ARBA00022968"/>
    </source>
</evidence>
<dbReference type="PANTHER" id="PTHR33392:SF6">
    <property type="entry name" value="POLYISOPRENYL-TEICHOIC ACID--PEPTIDOGLYCAN TEICHOIC ACID TRANSFERASE TAGU"/>
    <property type="match status" value="1"/>
</dbReference>
<dbReference type="Pfam" id="PF03816">
    <property type="entry name" value="LytR_cpsA_psr"/>
    <property type="match status" value="1"/>
</dbReference>
<keyword evidence="3" id="KW-0735">Signal-anchor</keyword>
<keyword evidence="8" id="KW-1185">Reference proteome</keyword>
<evidence type="ECO:0000256" key="2">
    <source>
        <dbReference type="ARBA" id="ARBA00022692"/>
    </source>
</evidence>
<reference evidence="7 8" key="1">
    <citation type="submission" date="2017-10" db="EMBL/GenBank/DDBJ databases">
        <title>Bacillus sp. nov., a halophilic bacterium isolated from a Yangshapao Lake.</title>
        <authorList>
            <person name="Wang H."/>
        </authorList>
    </citation>
    <scope>NUCLEOTIDE SEQUENCE [LARGE SCALE GENOMIC DNA]</scope>
    <source>
        <strain evidence="7 8">YSP-3</strain>
    </source>
</reference>
<evidence type="ECO:0000313" key="7">
    <source>
        <dbReference type="EMBL" id="PYZ96713.1"/>
    </source>
</evidence>
<keyword evidence="2" id="KW-0812">Transmembrane</keyword>
<dbReference type="EMBL" id="PDOF01000002">
    <property type="protein sequence ID" value="PYZ96713.1"/>
    <property type="molecule type" value="Genomic_DNA"/>
</dbReference>